<name>A0A1B0G345_GLOMM</name>
<organism evidence="1 2">
    <name type="scientific">Glossina morsitans morsitans</name>
    <name type="common">Savannah tsetse fly</name>
    <dbReference type="NCBI Taxonomy" id="37546"/>
    <lineage>
        <taxon>Eukaryota</taxon>
        <taxon>Metazoa</taxon>
        <taxon>Ecdysozoa</taxon>
        <taxon>Arthropoda</taxon>
        <taxon>Hexapoda</taxon>
        <taxon>Insecta</taxon>
        <taxon>Pterygota</taxon>
        <taxon>Neoptera</taxon>
        <taxon>Endopterygota</taxon>
        <taxon>Diptera</taxon>
        <taxon>Brachycera</taxon>
        <taxon>Muscomorpha</taxon>
        <taxon>Hippoboscoidea</taxon>
        <taxon>Glossinidae</taxon>
        <taxon>Glossina</taxon>
    </lineage>
</organism>
<dbReference type="Proteomes" id="UP000092444">
    <property type="component" value="Unassembled WGS sequence"/>
</dbReference>
<keyword evidence="2" id="KW-1185">Reference proteome</keyword>
<dbReference type="EnsemblMetazoa" id="GMOY007747-RA">
    <property type="protein sequence ID" value="GMOY007747-PA"/>
    <property type="gene ID" value="GMOY007747"/>
</dbReference>
<accession>A0A1B0G345</accession>
<dbReference type="VEuPathDB" id="VectorBase:GMOY007747"/>
<proteinExistence type="predicted"/>
<dbReference type="AlphaFoldDB" id="A0A1B0G345"/>
<reference evidence="1" key="1">
    <citation type="submission" date="2020-05" db="UniProtKB">
        <authorList>
            <consortium name="EnsemblMetazoa"/>
        </authorList>
    </citation>
    <scope>IDENTIFICATION</scope>
    <source>
        <strain evidence="1">Yale</strain>
    </source>
</reference>
<evidence type="ECO:0000313" key="1">
    <source>
        <dbReference type="EnsemblMetazoa" id="GMOY007747-PA"/>
    </source>
</evidence>
<sequence length="64" mass="7323">MQKCSMKVSICDDCGLRACTKSYNTHTYAFAFALSLRYIRAYVGCPRKSFTSCYTLKISLMSRM</sequence>
<evidence type="ECO:0000313" key="2">
    <source>
        <dbReference type="Proteomes" id="UP000092444"/>
    </source>
</evidence>
<protein>
    <submittedName>
        <fullName evidence="1">Uncharacterized protein</fullName>
    </submittedName>
</protein>
<dbReference type="EMBL" id="CCAG010020714">
    <property type="status" value="NOT_ANNOTATED_CDS"/>
    <property type="molecule type" value="Genomic_DNA"/>
</dbReference>